<sequence length="346" mass="36572">MGLVGRLAAVCSVLIVSLILPAASALARKAASAPATKPAGHAYFWHPEIAPSGPMVMVVSLDEQYIYVYRNGVAIGVSPISSGRPGYETPTGVYTILQKEREHRSNLYDDAPMPYMQRLTWDGVAMHGGNLPGHPASHGCIRLPPTFAEKLFQATRRGGVVVIADARVSPAAIVHPAALAPIDLAGQPAVPVRQGETDIPLPVEAGGAPLSIIISTHDRMAYVLRDGKLSASSPLRVAPDAQEYGFHGTLLYVMGEDRTAPSSRETAVRPLHQWSAYRILGSGPVPEPAQMAKQLKLPEAFGQGIQQALVPGTTVLVTDLPGQGGDALRPYASLLVSDRPTATDAP</sequence>
<dbReference type="InterPro" id="IPR038063">
    <property type="entry name" value="Transpep_catalytic_dom"/>
</dbReference>
<feature type="active site" description="Nucleophile" evidence="7">
    <location>
        <position position="140"/>
    </location>
</feature>
<dbReference type="Pfam" id="PF03734">
    <property type="entry name" value="YkuD"/>
    <property type="match status" value="1"/>
</dbReference>
<gene>
    <name evidence="10" type="ORF">ACFPPA_06620</name>
</gene>
<feature type="active site" description="Proton donor/acceptor" evidence="7">
    <location>
        <position position="127"/>
    </location>
</feature>
<evidence type="ECO:0000313" key="10">
    <source>
        <dbReference type="EMBL" id="MFC5525414.1"/>
    </source>
</evidence>
<dbReference type="SUPFAM" id="SSF141523">
    <property type="entry name" value="L,D-transpeptidase catalytic domain-like"/>
    <property type="match status" value="1"/>
</dbReference>
<evidence type="ECO:0000256" key="5">
    <source>
        <dbReference type="ARBA" id="ARBA00022984"/>
    </source>
</evidence>
<evidence type="ECO:0000256" key="7">
    <source>
        <dbReference type="PROSITE-ProRule" id="PRU01373"/>
    </source>
</evidence>
<evidence type="ECO:0000256" key="8">
    <source>
        <dbReference type="SAM" id="SignalP"/>
    </source>
</evidence>
<dbReference type="Gene3D" id="2.40.440.10">
    <property type="entry name" value="L,D-transpeptidase catalytic domain-like"/>
    <property type="match status" value="1"/>
</dbReference>
<organism evidence="10 11">
    <name type="scientific">Rhodanobacter ginsengisoli</name>
    <dbReference type="NCBI Taxonomy" id="418646"/>
    <lineage>
        <taxon>Bacteria</taxon>
        <taxon>Pseudomonadati</taxon>
        <taxon>Pseudomonadota</taxon>
        <taxon>Gammaproteobacteria</taxon>
        <taxon>Lysobacterales</taxon>
        <taxon>Rhodanobacteraceae</taxon>
        <taxon>Rhodanobacter</taxon>
    </lineage>
</organism>
<evidence type="ECO:0000256" key="4">
    <source>
        <dbReference type="ARBA" id="ARBA00022960"/>
    </source>
</evidence>
<reference evidence="11" key="1">
    <citation type="journal article" date="2019" name="Int. J. Syst. Evol. Microbiol.">
        <title>The Global Catalogue of Microorganisms (GCM) 10K type strain sequencing project: providing services to taxonomists for standard genome sequencing and annotation.</title>
        <authorList>
            <consortium name="The Broad Institute Genomics Platform"/>
            <consortium name="The Broad Institute Genome Sequencing Center for Infectious Disease"/>
            <person name="Wu L."/>
            <person name="Ma J."/>
        </authorList>
    </citation>
    <scope>NUCLEOTIDE SEQUENCE [LARGE SCALE GENOMIC DNA]</scope>
    <source>
        <strain evidence="11">CGMCC 1.16619</strain>
    </source>
</reference>
<dbReference type="InterPro" id="IPR005490">
    <property type="entry name" value="LD_TPept_cat_dom"/>
</dbReference>
<keyword evidence="11" id="KW-1185">Reference proteome</keyword>
<dbReference type="RefSeq" id="WP_377319460.1">
    <property type="nucleotide sequence ID" value="NZ_JBHSNF010000001.1"/>
</dbReference>
<feature type="domain" description="L,D-TPase catalytic" evidence="9">
    <location>
        <begin position="55"/>
        <end position="164"/>
    </location>
</feature>
<keyword evidence="5 7" id="KW-0573">Peptidoglycan synthesis</keyword>
<dbReference type="PIRSF" id="PIRSF029342">
    <property type="entry name" value="UCP029342_ErfK/YbiS/YcfS/YnhG"/>
    <property type="match status" value="1"/>
</dbReference>
<dbReference type="InterPro" id="IPR050979">
    <property type="entry name" value="LD-transpeptidase"/>
</dbReference>
<comment type="pathway">
    <text evidence="1 7">Cell wall biogenesis; peptidoglycan biosynthesis.</text>
</comment>
<comment type="caution">
    <text evidence="10">The sequence shown here is derived from an EMBL/GenBank/DDBJ whole genome shotgun (WGS) entry which is preliminary data.</text>
</comment>
<name>A0ABW0QRJ8_9GAMM</name>
<proteinExistence type="inferred from homology"/>
<keyword evidence="6 7" id="KW-0961">Cell wall biogenesis/degradation</keyword>
<dbReference type="PROSITE" id="PS52029">
    <property type="entry name" value="LD_TPASE"/>
    <property type="match status" value="1"/>
</dbReference>
<accession>A0ABW0QRJ8</accession>
<keyword evidence="4 7" id="KW-0133">Cell shape</keyword>
<feature type="signal peptide" evidence="8">
    <location>
        <begin position="1"/>
        <end position="22"/>
    </location>
</feature>
<dbReference type="NCBIfam" id="NF004785">
    <property type="entry name" value="PRK06132.1-2"/>
    <property type="match status" value="1"/>
</dbReference>
<keyword evidence="3" id="KW-0808">Transferase</keyword>
<comment type="similarity">
    <text evidence="2">Belongs to the YkuD family.</text>
</comment>
<protein>
    <submittedName>
        <fullName evidence="10">L,D-transpeptidase family protein</fullName>
    </submittedName>
</protein>
<evidence type="ECO:0000259" key="9">
    <source>
        <dbReference type="PROSITE" id="PS52029"/>
    </source>
</evidence>
<evidence type="ECO:0000313" key="11">
    <source>
        <dbReference type="Proteomes" id="UP001596114"/>
    </source>
</evidence>
<dbReference type="CDD" id="cd16913">
    <property type="entry name" value="YkuD_like"/>
    <property type="match status" value="1"/>
</dbReference>
<feature type="chain" id="PRO_5045535436" evidence="8">
    <location>
        <begin position="23"/>
        <end position="346"/>
    </location>
</feature>
<evidence type="ECO:0000256" key="3">
    <source>
        <dbReference type="ARBA" id="ARBA00022679"/>
    </source>
</evidence>
<dbReference type="EMBL" id="JBHSNF010000001">
    <property type="protein sequence ID" value="MFC5525414.1"/>
    <property type="molecule type" value="Genomic_DNA"/>
</dbReference>
<keyword evidence="8" id="KW-0732">Signal</keyword>
<dbReference type="PANTHER" id="PTHR30582">
    <property type="entry name" value="L,D-TRANSPEPTIDASE"/>
    <property type="match status" value="1"/>
</dbReference>
<evidence type="ECO:0000256" key="6">
    <source>
        <dbReference type="ARBA" id="ARBA00023316"/>
    </source>
</evidence>
<dbReference type="PANTHER" id="PTHR30582:SF2">
    <property type="entry name" value="L,D-TRANSPEPTIDASE YCIB-RELATED"/>
    <property type="match status" value="1"/>
</dbReference>
<dbReference type="Proteomes" id="UP001596114">
    <property type="component" value="Unassembled WGS sequence"/>
</dbReference>
<evidence type="ECO:0000256" key="1">
    <source>
        <dbReference type="ARBA" id="ARBA00004752"/>
    </source>
</evidence>
<dbReference type="InterPro" id="IPR016915">
    <property type="entry name" value="UCP029342"/>
</dbReference>
<evidence type="ECO:0000256" key="2">
    <source>
        <dbReference type="ARBA" id="ARBA00005992"/>
    </source>
</evidence>